<feature type="compositionally biased region" description="Low complexity" evidence="2">
    <location>
        <begin position="417"/>
        <end position="427"/>
    </location>
</feature>
<dbReference type="PANTHER" id="PTHR46825:SF15">
    <property type="entry name" value="BETA-LACTAMASE-RELATED DOMAIN-CONTAINING PROTEIN"/>
    <property type="match status" value="1"/>
</dbReference>
<proteinExistence type="inferred from homology"/>
<evidence type="ECO:0000256" key="3">
    <source>
        <dbReference type="SAM" id="SignalP"/>
    </source>
</evidence>
<dbReference type="InterPro" id="IPR050491">
    <property type="entry name" value="AmpC-like"/>
</dbReference>
<keyword evidence="3" id="KW-0732">Signal</keyword>
<dbReference type="InterPro" id="IPR012338">
    <property type="entry name" value="Beta-lactam/transpept-like"/>
</dbReference>
<feature type="region of interest" description="Disordered" evidence="2">
    <location>
        <begin position="417"/>
        <end position="436"/>
    </location>
</feature>
<keyword evidence="6" id="KW-1185">Reference proteome</keyword>
<organism evidence="5 6">
    <name type="scientific">Mycena chlorophos</name>
    <name type="common">Agaric fungus</name>
    <name type="synonym">Agaricus chlorophos</name>
    <dbReference type="NCBI Taxonomy" id="658473"/>
    <lineage>
        <taxon>Eukaryota</taxon>
        <taxon>Fungi</taxon>
        <taxon>Dikarya</taxon>
        <taxon>Basidiomycota</taxon>
        <taxon>Agaricomycotina</taxon>
        <taxon>Agaricomycetes</taxon>
        <taxon>Agaricomycetidae</taxon>
        <taxon>Agaricales</taxon>
        <taxon>Marasmiineae</taxon>
        <taxon>Mycenaceae</taxon>
        <taxon>Mycena</taxon>
    </lineage>
</organism>
<dbReference type="Gene3D" id="3.40.710.10">
    <property type="entry name" value="DD-peptidase/beta-lactamase superfamily"/>
    <property type="match status" value="1"/>
</dbReference>
<name>A0ABQ0LNY3_MYCCL</name>
<protein>
    <submittedName>
        <fullName evidence="5">Beta-lactamase/transpeptidase-like protein</fullName>
    </submittedName>
</protein>
<reference evidence="5" key="1">
    <citation type="submission" date="2014-09" db="EMBL/GenBank/DDBJ databases">
        <title>Genome sequence of the luminous mushroom Mycena chlorophos for searching fungal bioluminescence genes.</title>
        <authorList>
            <person name="Tanaka Y."/>
            <person name="Kasuga D."/>
            <person name="Oba Y."/>
            <person name="Hase S."/>
            <person name="Sato K."/>
            <person name="Oba Y."/>
            <person name="Sakakibara Y."/>
        </authorList>
    </citation>
    <scope>NUCLEOTIDE SEQUENCE</scope>
</reference>
<evidence type="ECO:0000256" key="1">
    <source>
        <dbReference type="ARBA" id="ARBA00038215"/>
    </source>
</evidence>
<dbReference type="Proteomes" id="UP000815677">
    <property type="component" value="Unassembled WGS sequence"/>
</dbReference>
<accession>A0ABQ0LNY3</accession>
<gene>
    <name evidence="5" type="ORF">MCHLO_08737</name>
</gene>
<dbReference type="InterPro" id="IPR001138">
    <property type="entry name" value="Zn2Cys6_DnaBD"/>
</dbReference>
<dbReference type="SUPFAM" id="SSF56601">
    <property type="entry name" value="beta-lactamase/transpeptidase-like"/>
    <property type="match status" value="1"/>
</dbReference>
<feature type="signal peptide" evidence="3">
    <location>
        <begin position="1"/>
        <end position="35"/>
    </location>
</feature>
<evidence type="ECO:0000259" key="4">
    <source>
        <dbReference type="PROSITE" id="PS50048"/>
    </source>
</evidence>
<feature type="chain" id="PRO_5046575048" evidence="3">
    <location>
        <begin position="36"/>
        <end position="1187"/>
    </location>
</feature>
<feature type="domain" description="Zn(2)-C6 fungal-type" evidence="4">
    <location>
        <begin position="586"/>
        <end position="618"/>
    </location>
</feature>
<dbReference type="PROSITE" id="PS00463">
    <property type="entry name" value="ZN2_CY6_FUNGAL_1"/>
    <property type="match status" value="1"/>
</dbReference>
<evidence type="ECO:0000313" key="6">
    <source>
        <dbReference type="Proteomes" id="UP000815677"/>
    </source>
</evidence>
<evidence type="ECO:0000313" key="5">
    <source>
        <dbReference type="EMBL" id="GAT51611.1"/>
    </source>
</evidence>
<dbReference type="PANTHER" id="PTHR46825">
    <property type="entry name" value="D-ALANYL-D-ALANINE-CARBOXYPEPTIDASE/ENDOPEPTIDASE AMPH"/>
    <property type="match status" value="1"/>
</dbReference>
<dbReference type="CDD" id="cd00067">
    <property type="entry name" value="GAL4"/>
    <property type="match status" value="1"/>
</dbReference>
<dbReference type="PROSITE" id="PS50048">
    <property type="entry name" value="ZN2_CY6_FUNGAL_2"/>
    <property type="match status" value="1"/>
</dbReference>
<dbReference type="EMBL" id="DF847278">
    <property type="protein sequence ID" value="GAT51611.1"/>
    <property type="molecule type" value="Genomic_DNA"/>
</dbReference>
<dbReference type="Pfam" id="PF00144">
    <property type="entry name" value="Beta-lactamase"/>
    <property type="match status" value="1"/>
</dbReference>
<dbReference type="InterPro" id="IPR001466">
    <property type="entry name" value="Beta-lactam-related"/>
</dbReference>
<sequence length="1187" mass="130447">MFPIKEPRSLTLDNMFRLHSGFSLLLLAFAGIASSQSPSNGTVVDSELYSIIQGQLQAFNVTGASLAIVWSDGRPIEYATWGARDEDGTAMTKSFQTLFNIGSCSKAFLSTSLGILMQDYANGKNTTSLPGNMTQFDWYTTLHDLLPGEWLLQDPWATEKATLTDLLSHVTGLPSHDGAYNGSETPADIVAQMRHLRASYELRQMFQYNNMMYMTGSYIVSKYSGMEYRDFVAERIFKPLGMNSSTLYPDVANATGRLTQTFSSLNGRRIPFFLTEESAQLIAGAGGIESTVEDLAVWVRTLLNQGVDPRSDETIIPQPTFDLATSAISVLLPSGDANLTSIAGYGMGWARLSYRGYDMLWHTGGAPGVASRVEFYPSEGFGIALLTNGDSQTATEVVAYTIDDAVLGLSTLDFGNSSSTGSDSGSGQPDEEKPLPLAGFTGMFSNPGYGNFTLCSPLFSNSTACQAVISDFLTVDSAGSGQTPPNFNASLYAVWPRFWARIYGYGANKMPFEDPQEPFNGIFEVDEQSGAVSGLGFFNVSTGMSWRERRGGSIEQTADACCSAPLPFISVYLTLLCSSMSSHFPACDCCKLKRVRCFKVEEGQPCPRCAEKQLVCKTTYVPRGRPRKTPLPKLQQSGSNAMVHVSSGSDLNTRASLGLLANPELVKHLYACFTSQQRQHPLFPQIKAELEDLLAAASWRVDLLHPQAFALVHCFCATAATVAFHPDIIGPEDSPTSLSDPAYFHLGADLRSVGLRRAEACKFLRDRALYVAGNARINSDVSPFNALSCFLLDSLEEDIENSSRPWASSYMSHLRALMASWPDGEFNRPWWTGYLLSEAYRALMGRRPVLVTHADQLLVSLGPAPSLETLLEKVQLEAAAPSAKHRASWCFELIQPLMFQATRMSREFFENVSGDFARRRPISELAVRKVLDELTTMQALITYCFSGVDFPEETSLREPPDYDASRPEISKTIRGCAFGMSIMFTTFVITVHNELEIRAQETIRDLPSPVPSQYAPWTASRQALLRTQTHALALSALSDFLRVLKLQIFPRHGPTAQLSQALRWAEFCADEADLNGGIAGISGVDNVNMLELFERIVYALKGLGYSFAPPRLDTLVERLEALILAHRQKHDSATLTTGFLSSMPTPSESYAERVEPDMSFLLDGFQWMSGNGQLLPYDMGIQTGTRI</sequence>
<comment type="similarity">
    <text evidence="1">Belongs to the peptidase S12 family.</text>
</comment>
<evidence type="ECO:0000256" key="2">
    <source>
        <dbReference type="SAM" id="MobiDB-lite"/>
    </source>
</evidence>